<dbReference type="GO" id="GO:0003713">
    <property type="term" value="F:transcription coactivator activity"/>
    <property type="evidence" value="ECO:0007669"/>
    <property type="project" value="TreeGrafter"/>
</dbReference>
<accession>A0A833RSA3</accession>
<keyword evidence="4" id="KW-0539">Nucleus</keyword>
<evidence type="ECO:0000313" key="6">
    <source>
        <dbReference type="Proteomes" id="UP000623129"/>
    </source>
</evidence>
<dbReference type="GO" id="GO:0006357">
    <property type="term" value="P:regulation of transcription by RNA polymerase II"/>
    <property type="evidence" value="ECO:0007669"/>
    <property type="project" value="TreeGrafter"/>
</dbReference>
<keyword evidence="3" id="KW-0804">Transcription</keyword>
<keyword evidence="6" id="KW-1185">Reference proteome</keyword>
<dbReference type="GO" id="GO:0000124">
    <property type="term" value="C:SAGA complex"/>
    <property type="evidence" value="ECO:0007669"/>
    <property type="project" value="TreeGrafter"/>
</dbReference>
<reference evidence="5" key="1">
    <citation type="submission" date="2020-01" db="EMBL/GenBank/DDBJ databases">
        <title>Genome sequence of Kobresia littledalei, the first chromosome-level genome in the family Cyperaceae.</title>
        <authorList>
            <person name="Qu G."/>
        </authorList>
    </citation>
    <scope>NUCLEOTIDE SEQUENCE</scope>
    <source>
        <strain evidence="5">C.B.Clarke</strain>
        <tissue evidence="5">Leaf</tissue>
    </source>
</reference>
<dbReference type="AlphaFoldDB" id="A0A833RSA3"/>
<comment type="subcellular location">
    <subcellularLocation>
        <location evidence="1">Nucleus</location>
    </subcellularLocation>
</comment>
<dbReference type="Pfam" id="PF12767">
    <property type="entry name" value="SAGA-Tad1"/>
    <property type="match status" value="2"/>
</dbReference>
<dbReference type="Proteomes" id="UP000623129">
    <property type="component" value="Unassembled WGS sequence"/>
</dbReference>
<evidence type="ECO:0000313" key="5">
    <source>
        <dbReference type="EMBL" id="KAF3338839.1"/>
    </source>
</evidence>
<dbReference type="CDD" id="cd22933">
    <property type="entry name" value="HFD_HFI1"/>
    <property type="match status" value="1"/>
</dbReference>
<dbReference type="InterPro" id="IPR024738">
    <property type="entry name" value="Hfi1/Tada1"/>
</dbReference>
<gene>
    <name evidence="5" type="ORF">FCM35_KLT16310</name>
</gene>
<evidence type="ECO:0000256" key="1">
    <source>
        <dbReference type="ARBA" id="ARBA00004123"/>
    </source>
</evidence>
<dbReference type="OrthoDB" id="10264870at2759"/>
<dbReference type="PANTHER" id="PTHR21277">
    <property type="entry name" value="TRANSCRIPTIONAL ADAPTER 1"/>
    <property type="match status" value="1"/>
</dbReference>
<evidence type="ECO:0000256" key="3">
    <source>
        <dbReference type="ARBA" id="ARBA00023163"/>
    </source>
</evidence>
<evidence type="ECO:0000256" key="2">
    <source>
        <dbReference type="ARBA" id="ARBA00023015"/>
    </source>
</evidence>
<dbReference type="EMBL" id="SWLB01000004">
    <property type="protein sequence ID" value="KAF3338839.1"/>
    <property type="molecule type" value="Genomic_DNA"/>
</dbReference>
<organism evidence="5 6">
    <name type="scientific">Carex littledalei</name>
    <dbReference type="NCBI Taxonomy" id="544730"/>
    <lineage>
        <taxon>Eukaryota</taxon>
        <taxon>Viridiplantae</taxon>
        <taxon>Streptophyta</taxon>
        <taxon>Embryophyta</taxon>
        <taxon>Tracheophyta</taxon>
        <taxon>Spermatophyta</taxon>
        <taxon>Magnoliopsida</taxon>
        <taxon>Liliopsida</taxon>
        <taxon>Poales</taxon>
        <taxon>Cyperaceae</taxon>
        <taxon>Cyperoideae</taxon>
        <taxon>Cariceae</taxon>
        <taxon>Carex</taxon>
        <taxon>Carex subgen. Euthyceras</taxon>
    </lineage>
</organism>
<name>A0A833RSA3_9POAL</name>
<protein>
    <submittedName>
        <fullName evidence="5">Transcriptional regulator of RNA polII, SAGA, subunit</fullName>
    </submittedName>
</protein>
<comment type="caution">
    <text evidence="5">The sequence shown here is derived from an EMBL/GenBank/DDBJ whole genome shotgun (WGS) entry which is preliminary data.</text>
</comment>
<keyword evidence="2" id="KW-0805">Transcription regulation</keyword>
<dbReference type="GO" id="GO:0005634">
    <property type="term" value="C:nucleus"/>
    <property type="evidence" value="ECO:0007669"/>
    <property type="project" value="UniProtKB-SubCell"/>
</dbReference>
<proteinExistence type="predicted"/>
<evidence type="ECO:0000256" key="4">
    <source>
        <dbReference type="ARBA" id="ARBA00023242"/>
    </source>
</evidence>
<dbReference type="PANTHER" id="PTHR21277:SF5">
    <property type="entry name" value="TRANSCRIPTIONAL ADAPTER 1"/>
    <property type="match status" value="1"/>
</dbReference>
<sequence>MEKQVGLAPTRQYFSYLNGFLSRKLTKPEFDKLCILTLGQDNLFLHNQLILSVFQNACQYRVGRPDPSLEPTTPICSNESDLNNFVKRQKVEENTVPVPVPVPVSIRKVGSSRSFCETDFLLSNEELKRRLDDIARENGLEGGATSECAELLNTGLDLYLRRVIRSCLDQINGTRNGTISIHDFRIAMEMNPQQLGRDWPLLLEKLSCLWFEAKD</sequence>